<evidence type="ECO:0000313" key="2">
    <source>
        <dbReference type="Proteomes" id="UP001060085"/>
    </source>
</evidence>
<dbReference type="Proteomes" id="UP001060085">
    <property type="component" value="Linkage Group LG02"/>
</dbReference>
<accession>A0ACC0BYN9</accession>
<gene>
    <name evidence="1" type="ORF">M9H77_08662</name>
</gene>
<dbReference type="EMBL" id="CM044702">
    <property type="protein sequence ID" value="KAI5677712.1"/>
    <property type="molecule type" value="Genomic_DNA"/>
</dbReference>
<proteinExistence type="predicted"/>
<comment type="caution">
    <text evidence="1">The sequence shown here is derived from an EMBL/GenBank/DDBJ whole genome shotgun (WGS) entry which is preliminary data.</text>
</comment>
<sequence length="117" mass="13811">MKELVEILIPIWIHIKVIIQELQLIRKDIKEMRGNITNLSMEHRDQSNIGGHVTSHTQQGYGNFSPYARFYEHNSYDCYESNRLGARNGYNDKSYKRAPRHEVRNGGNYVKMDERVQ</sequence>
<protein>
    <submittedName>
        <fullName evidence="1">Uncharacterized protein</fullName>
    </submittedName>
</protein>
<organism evidence="1 2">
    <name type="scientific">Catharanthus roseus</name>
    <name type="common">Madagascar periwinkle</name>
    <name type="synonym">Vinca rosea</name>
    <dbReference type="NCBI Taxonomy" id="4058"/>
    <lineage>
        <taxon>Eukaryota</taxon>
        <taxon>Viridiplantae</taxon>
        <taxon>Streptophyta</taxon>
        <taxon>Embryophyta</taxon>
        <taxon>Tracheophyta</taxon>
        <taxon>Spermatophyta</taxon>
        <taxon>Magnoliopsida</taxon>
        <taxon>eudicotyledons</taxon>
        <taxon>Gunneridae</taxon>
        <taxon>Pentapetalae</taxon>
        <taxon>asterids</taxon>
        <taxon>lamiids</taxon>
        <taxon>Gentianales</taxon>
        <taxon>Apocynaceae</taxon>
        <taxon>Rauvolfioideae</taxon>
        <taxon>Vinceae</taxon>
        <taxon>Catharanthinae</taxon>
        <taxon>Catharanthus</taxon>
    </lineage>
</organism>
<keyword evidence="2" id="KW-1185">Reference proteome</keyword>
<name>A0ACC0BYN9_CATRO</name>
<evidence type="ECO:0000313" key="1">
    <source>
        <dbReference type="EMBL" id="KAI5677712.1"/>
    </source>
</evidence>
<reference evidence="2" key="1">
    <citation type="journal article" date="2023" name="Nat. Plants">
        <title>Single-cell RNA sequencing provides a high-resolution roadmap for understanding the multicellular compartmentation of specialized metabolism.</title>
        <authorList>
            <person name="Sun S."/>
            <person name="Shen X."/>
            <person name="Li Y."/>
            <person name="Li Y."/>
            <person name="Wang S."/>
            <person name="Li R."/>
            <person name="Zhang H."/>
            <person name="Shen G."/>
            <person name="Guo B."/>
            <person name="Wei J."/>
            <person name="Xu J."/>
            <person name="St-Pierre B."/>
            <person name="Chen S."/>
            <person name="Sun C."/>
        </authorList>
    </citation>
    <scope>NUCLEOTIDE SEQUENCE [LARGE SCALE GENOMIC DNA]</scope>
</reference>